<evidence type="ECO:0000256" key="6">
    <source>
        <dbReference type="ARBA" id="ARBA00022598"/>
    </source>
</evidence>
<evidence type="ECO:0000256" key="18">
    <source>
        <dbReference type="PROSITE-ProRule" id="PRU00409"/>
    </source>
</evidence>
<keyword evidence="12" id="KW-0464">Manganese</keyword>
<dbReference type="InterPro" id="IPR020560">
    <property type="entry name" value="PRibGlycinamide_synth_C-dom"/>
</dbReference>
<keyword evidence="11" id="KW-0460">Magnesium</keyword>
<dbReference type="Gene3D" id="3.30.470.20">
    <property type="entry name" value="ATP-grasp fold, B domain"/>
    <property type="match status" value="1"/>
</dbReference>
<evidence type="ECO:0000256" key="12">
    <source>
        <dbReference type="ARBA" id="ARBA00023211"/>
    </source>
</evidence>
<gene>
    <name evidence="17" type="primary">purD</name>
    <name evidence="20" type="ORF">SAMN05216271_1475</name>
</gene>
<dbReference type="Pfam" id="PF01071">
    <property type="entry name" value="GARS_A"/>
    <property type="match status" value="1"/>
</dbReference>
<keyword evidence="7" id="KW-0479">Metal-binding</keyword>
<dbReference type="InterPro" id="IPR000115">
    <property type="entry name" value="PRibGlycinamide_synth"/>
</dbReference>
<evidence type="ECO:0000256" key="9">
    <source>
        <dbReference type="ARBA" id="ARBA00022755"/>
    </source>
</evidence>
<keyword evidence="8 18" id="KW-0547">Nucleotide-binding</keyword>
<evidence type="ECO:0000256" key="10">
    <source>
        <dbReference type="ARBA" id="ARBA00022840"/>
    </source>
</evidence>
<dbReference type="PANTHER" id="PTHR43472:SF1">
    <property type="entry name" value="PHOSPHORIBOSYLAMINE--GLYCINE LIGASE, CHLOROPLASTIC"/>
    <property type="match status" value="1"/>
</dbReference>
<dbReference type="SMART" id="SM01210">
    <property type="entry name" value="GARS_C"/>
    <property type="match status" value="1"/>
</dbReference>
<dbReference type="InterPro" id="IPR013815">
    <property type="entry name" value="ATP_grasp_subdomain_1"/>
</dbReference>
<comment type="similarity">
    <text evidence="13 17">Belongs to the GARS family.</text>
</comment>
<dbReference type="FunFam" id="3.30.470.20:FF:000031">
    <property type="entry name" value="Phosphoribosylamine--glycine ligase"/>
    <property type="match status" value="1"/>
</dbReference>
<dbReference type="Pfam" id="PF02844">
    <property type="entry name" value="GARS_N"/>
    <property type="match status" value="1"/>
</dbReference>
<dbReference type="EC" id="6.3.4.13" evidence="4 17"/>
<dbReference type="AlphaFoldDB" id="A0A1H1QKN0"/>
<dbReference type="PROSITE" id="PS00184">
    <property type="entry name" value="GARS"/>
    <property type="match status" value="1"/>
</dbReference>
<dbReference type="InterPro" id="IPR037123">
    <property type="entry name" value="PRibGlycinamide_synth_C_sf"/>
</dbReference>
<evidence type="ECO:0000256" key="17">
    <source>
        <dbReference type="HAMAP-Rule" id="MF_00138"/>
    </source>
</evidence>
<dbReference type="InterPro" id="IPR020561">
    <property type="entry name" value="PRibGlycinamid_synth_ATP-grasp"/>
</dbReference>
<dbReference type="PROSITE" id="PS50975">
    <property type="entry name" value="ATP_GRASP"/>
    <property type="match status" value="1"/>
</dbReference>
<evidence type="ECO:0000256" key="15">
    <source>
        <dbReference type="ARBA" id="ARBA00042864"/>
    </source>
</evidence>
<evidence type="ECO:0000256" key="3">
    <source>
        <dbReference type="ARBA" id="ARBA00005174"/>
    </source>
</evidence>
<dbReference type="NCBIfam" id="TIGR00877">
    <property type="entry name" value="purD"/>
    <property type="match status" value="1"/>
</dbReference>
<evidence type="ECO:0000256" key="8">
    <source>
        <dbReference type="ARBA" id="ARBA00022741"/>
    </source>
</evidence>
<dbReference type="FunFam" id="3.90.600.10:FF:000001">
    <property type="entry name" value="Trifunctional purine biosynthetic protein adenosine-3"/>
    <property type="match status" value="1"/>
</dbReference>
<name>A0A1H1QKN0_9GAMM</name>
<evidence type="ECO:0000256" key="11">
    <source>
        <dbReference type="ARBA" id="ARBA00022842"/>
    </source>
</evidence>
<evidence type="ECO:0000256" key="4">
    <source>
        <dbReference type="ARBA" id="ARBA00013255"/>
    </source>
</evidence>
<dbReference type="SUPFAM" id="SSF51246">
    <property type="entry name" value="Rudiment single hybrid motif"/>
    <property type="match status" value="1"/>
</dbReference>
<sequence length="425" mass="44909">MNVLIIGSGGREHALAWKVAQDERVEKVFVAPGNAGTAIEAKCENVAIDVLELDKLVAFARANVSLTIVGPEAPLVAGVVDRFRENDLPCFGPTAGAAQLEGSKAFTKDFLARHQIPTANYQNFTEIEPALAYLQTTGAPIVIKADGLAAGKGVIVAMTLQEAEAAVRDMLAGNAFGEAGSRVVIEEFLDGEEASFIVMVDGEHVLPMATSQDHKRVGDADTGPNTGGMGAYSPAPVVTDEVHQRVMQQVIWPTVRGMAAEGNTYTGFLYAGLMIDPAGNPKVIEFNCRFGDPETQPIMLRLQSSLVDLIEAAEAGTLDQIEAHWDPRPSLGVVLAAGGYPGDYAKGLPISGLQDAQATDGKVFHAGTALADGQVVTSGGRVLCATALGADIQSAQQAAYRLAEKIRWDGSFYRSDIGYRAIGRQ</sequence>
<dbReference type="GO" id="GO:0004637">
    <property type="term" value="F:phosphoribosylamine-glycine ligase activity"/>
    <property type="evidence" value="ECO:0007669"/>
    <property type="project" value="UniProtKB-UniRule"/>
</dbReference>
<keyword evidence="9 17" id="KW-0658">Purine biosynthesis</keyword>
<dbReference type="Proteomes" id="UP000243413">
    <property type="component" value="Chromosome I"/>
</dbReference>
<comment type="pathway">
    <text evidence="3 17">Purine metabolism; IMP biosynthesis via de novo pathway; N(1)-(5-phospho-D-ribosyl)glycinamide from 5-phospho-alpha-D-ribose 1-diphosphate: step 2/2.</text>
</comment>
<dbReference type="PANTHER" id="PTHR43472">
    <property type="entry name" value="PHOSPHORIBOSYLAMINE--GLYCINE LIGASE"/>
    <property type="match status" value="1"/>
</dbReference>
<evidence type="ECO:0000256" key="16">
    <source>
        <dbReference type="ARBA" id="ARBA00079592"/>
    </source>
</evidence>
<dbReference type="InterPro" id="IPR011761">
    <property type="entry name" value="ATP-grasp"/>
</dbReference>
<evidence type="ECO:0000256" key="1">
    <source>
        <dbReference type="ARBA" id="ARBA00001936"/>
    </source>
</evidence>
<comment type="cofactor">
    <cofactor evidence="2">
        <name>Mg(2+)</name>
        <dbReference type="ChEBI" id="CHEBI:18420"/>
    </cofactor>
</comment>
<dbReference type="HAMAP" id="MF_00138">
    <property type="entry name" value="GARS"/>
    <property type="match status" value="1"/>
</dbReference>
<keyword evidence="10 18" id="KW-0067">ATP-binding</keyword>
<dbReference type="InterPro" id="IPR011054">
    <property type="entry name" value="Rudment_hybrid_motif"/>
</dbReference>
<accession>A0A1H1QKN0</accession>
<evidence type="ECO:0000256" key="14">
    <source>
        <dbReference type="ARBA" id="ARBA00042242"/>
    </source>
</evidence>
<dbReference type="GO" id="GO:0009113">
    <property type="term" value="P:purine nucleobase biosynthetic process"/>
    <property type="evidence" value="ECO:0007669"/>
    <property type="project" value="InterPro"/>
</dbReference>
<organism evidence="20 21">
    <name type="scientific">Halopseudomonas sabulinigri</name>
    <dbReference type="NCBI Taxonomy" id="472181"/>
    <lineage>
        <taxon>Bacteria</taxon>
        <taxon>Pseudomonadati</taxon>
        <taxon>Pseudomonadota</taxon>
        <taxon>Gammaproteobacteria</taxon>
        <taxon>Pseudomonadales</taxon>
        <taxon>Pseudomonadaceae</taxon>
        <taxon>Halopseudomonas</taxon>
    </lineage>
</organism>
<dbReference type="GO" id="GO:0046872">
    <property type="term" value="F:metal ion binding"/>
    <property type="evidence" value="ECO:0007669"/>
    <property type="project" value="UniProtKB-KW"/>
</dbReference>
<dbReference type="SUPFAM" id="SSF52440">
    <property type="entry name" value="PreATP-grasp domain"/>
    <property type="match status" value="1"/>
</dbReference>
<comment type="cofactor">
    <cofactor evidence="1">
        <name>Mn(2+)</name>
        <dbReference type="ChEBI" id="CHEBI:29035"/>
    </cofactor>
</comment>
<dbReference type="Gene3D" id="3.90.600.10">
    <property type="entry name" value="Phosphoribosylglycinamide synthetase, C-terminal domain"/>
    <property type="match status" value="1"/>
</dbReference>
<dbReference type="Gene3D" id="3.30.1490.20">
    <property type="entry name" value="ATP-grasp fold, A domain"/>
    <property type="match status" value="1"/>
</dbReference>
<dbReference type="RefSeq" id="WP_092285264.1">
    <property type="nucleotide sequence ID" value="NZ_LT629763.1"/>
</dbReference>
<evidence type="ECO:0000313" key="20">
    <source>
        <dbReference type="EMBL" id="SDS24051.1"/>
    </source>
</evidence>
<dbReference type="InterPro" id="IPR020559">
    <property type="entry name" value="PRibGlycinamide_synth_CS"/>
</dbReference>
<dbReference type="FunFam" id="3.30.1490.20:FF:000006">
    <property type="entry name" value="phosphoribosylamine--glycine ligase, chloroplastic-like"/>
    <property type="match status" value="1"/>
</dbReference>
<dbReference type="SUPFAM" id="SSF56059">
    <property type="entry name" value="Glutathione synthetase ATP-binding domain-like"/>
    <property type="match status" value="1"/>
</dbReference>
<feature type="domain" description="ATP-grasp" evidence="19">
    <location>
        <begin position="108"/>
        <end position="318"/>
    </location>
</feature>
<evidence type="ECO:0000256" key="7">
    <source>
        <dbReference type="ARBA" id="ARBA00022723"/>
    </source>
</evidence>
<evidence type="ECO:0000256" key="13">
    <source>
        <dbReference type="ARBA" id="ARBA00038345"/>
    </source>
</evidence>
<dbReference type="SMART" id="SM01209">
    <property type="entry name" value="GARS_A"/>
    <property type="match status" value="1"/>
</dbReference>
<proteinExistence type="inferred from homology"/>
<dbReference type="FunFam" id="3.40.50.20:FF:000006">
    <property type="entry name" value="Phosphoribosylamine--glycine ligase, chloroplastic"/>
    <property type="match status" value="1"/>
</dbReference>
<dbReference type="EMBL" id="LT629763">
    <property type="protein sequence ID" value="SDS24051.1"/>
    <property type="molecule type" value="Genomic_DNA"/>
</dbReference>
<protein>
    <recommendedName>
        <fullName evidence="5 17">Phosphoribosylamine--glycine ligase</fullName>
        <ecNumber evidence="4 17">6.3.4.13</ecNumber>
    </recommendedName>
    <alternativeName>
        <fullName evidence="16 17">GARS</fullName>
    </alternativeName>
    <alternativeName>
        <fullName evidence="14 17">Glycinamide ribonucleotide synthetase</fullName>
    </alternativeName>
    <alternativeName>
        <fullName evidence="15 17">Phosphoribosylglycinamide synthetase</fullName>
    </alternativeName>
</protein>
<dbReference type="GO" id="GO:0005524">
    <property type="term" value="F:ATP binding"/>
    <property type="evidence" value="ECO:0007669"/>
    <property type="project" value="UniProtKB-UniRule"/>
</dbReference>
<evidence type="ECO:0000256" key="5">
    <source>
        <dbReference type="ARBA" id="ARBA00020605"/>
    </source>
</evidence>
<evidence type="ECO:0000313" key="21">
    <source>
        <dbReference type="Proteomes" id="UP000243413"/>
    </source>
</evidence>
<dbReference type="STRING" id="472181.SAMN05216271_1475"/>
<comment type="catalytic activity">
    <reaction evidence="17">
        <text>5-phospho-beta-D-ribosylamine + glycine + ATP = N(1)-(5-phospho-beta-D-ribosyl)glycinamide + ADP + phosphate + H(+)</text>
        <dbReference type="Rhea" id="RHEA:17453"/>
        <dbReference type="ChEBI" id="CHEBI:15378"/>
        <dbReference type="ChEBI" id="CHEBI:30616"/>
        <dbReference type="ChEBI" id="CHEBI:43474"/>
        <dbReference type="ChEBI" id="CHEBI:57305"/>
        <dbReference type="ChEBI" id="CHEBI:58681"/>
        <dbReference type="ChEBI" id="CHEBI:143788"/>
        <dbReference type="ChEBI" id="CHEBI:456216"/>
        <dbReference type="EC" id="6.3.4.13"/>
    </reaction>
</comment>
<keyword evidence="6 17" id="KW-0436">Ligase</keyword>
<dbReference type="GO" id="GO:0006189">
    <property type="term" value="P:'de novo' IMP biosynthetic process"/>
    <property type="evidence" value="ECO:0007669"/>
    <property type="project" value="UniProtKB-UniRule"/>
</dbReference>
<dbReference type="OrthoDB" id="9807240at2"/>
<dbReference type="Gene3D" id="3.40.50.20">
    <property type="match status" value="1"/>
</dbReference>
<dbReference type="InterPro" id="IPR016185">
    <property type="entry name" value="PreATP-grasp_dom_sf"/>
</dbReference>
<evidence type="ECO:0000256" key="2">
    <source>
        <dbReference type="ARBA" id="ARBA00001946"/>
    </source>
</evidence>
<evidence type="ECO:0000259" key="19">
    <source>
        <dbReference type="PROSITE" id="PS50975"/>
    </source>
</evidence>
<reference evidence="21" key="1">
    <citation type="submission" date="2016-10" db="EMBL/GenBank/DDBJ databases">
        <authorList>
            <person name="Varghese N."/>
            <person name="Submissions S."/>
        </authorList>
    </citation>
    <scope>NUCLEOTIDE SEQUENCE [LARGE SCALE GENOMIC DNA]</scope>
    <source>
        <strain evidence="21">JCM 14963</strain>
    </source>
</reference>
<dbReference type="InterPro" id="IPR020562">
    <property type="entry name" value="PRibGlycinamide_synth_N"/>
</dbReference>
<dbReference type="Pfam" id="PF02843">
    <property type="entry name" value="GARS_C"/>
    <property type="match status" value="1"/>
</dbReference>
<dbReference type="UniPathway" id="UPA00074">
    <property type="reaction ID" value="UER00125"/>
</dbReference>